<proteinExistence type="predicted"/>
<organism evidence="1 2">
    <name type="scientific">Brunnivagina elsteri CCALA 953</name>
    <dbReference type="NCBI Taxonomy" id="987040"/>
    <lineage>
        <taxon>Bacteria</taxon>
        <taxon>Bacillati</taxon>
        <taxon>Cyanobacteriota</taxon>
        <taxon>Cyanophyceae</taxon>
        <taxon>Nostocales</taxon>
        <taxon>Calotrichaceae</taxon>
        <taxon>Brunnivagina</taxon>
    </lineage>
</organism>
<evidence type="ECO:0000313" key="2">
    <source>
        <dbReference type="Proteomes" id="UP000218238"/>
    </source>
</evidence>
<evidence type="ECO:0000313" key="1">
    <source>
        <dbReference type="EMBL" id="PAX52457.1"/>
    </source>
</evidence>
<keyword evidence="2" id="KW-1185">Reference proteome</keyword>
<reference evidence="1 2" key="1">
    <citation type="submission" date="2017-08" db="EMBL/GenBank/DDBJ databases">
        <title>Draft genome sequence of filamentous cyanobacterium Calothrix elsteri CCALA 953.</title>
        <authorList>
            <person name="Gagunashvili A.N."/>
            <person name="Elster J."/>
            <person name="Andresson O.S."/>
        </authorList>
    </citation>
    <scope>NUCLEOTIDE SEQUENCE [LARGE SCALE GENOMIC DNA]</scope>
    <source>
        <strain evidence="1 2">CCALA 953</strain>
    </source>
</reference>
<sequence length="89" mass="10177">MSSEIVSLPLPSGDEITVKLVFNGSGVIVEPVSGNINNIHHHYYQDSQTGESTWLVRDREGYNEKAYVLKNGQWQERPLTSKERQYLQN</sequence>
<dbReference type="Proteomes" id="UP000218238">
    <property type="component" value="Unassembled WGS sequence"/>
</dbReference>
<name>A0A2A2TF85_9CYAN</name>
<protein>
    <submittedName>
        <fullName evidence="1">Uncharacterized protein</fullName>
    </submittedName>
</protein>
<accession>A0A2A2TF85</accession>
<dbReference type="AlphaFoldDB" id="A0A2A2TF85"/>
<gene>
    <name evidence="1" type="ORF">CK510_19280</name>
</gene>
<dbReference type="EMBL" id="NTFS01000237">
    <property type="protein sequence ID" value="PAX52457.1"/>
    <property type="molecule type" value="Genomic_DNA"/>
</dbReference>
<comment type="caution">
    <text evidence="1">The sequence shown here is derived from an EMBL/GenBank/DDBJ whole genome shotgun (WGS) entry which is preliminary data.</text>
</comment>
<dbReference type="RefSeq" id="WP_095723241.1">
    <property type="nucleotide sequence ID" value="NZ_NTFS01000237.1"/>
</dbReference>